<keyword evidence="1" id="KW-0812">Transmembrane</keyword>
<evidence type="ECO:0000256" key="1">
    <source>
        <dbReference type="SAM" id="Phobius"/>
    </source>
</evidence>
<sequence>MIFLTIIALTAVVFLSRYLFLEPSLPLKMGANAQRFLSYASPAVLTAIWGPIVFMPKGELVLSDNAPYLLAATFAILLAWKTKNVLATVLTSMGIFLVLKLWLFAS</sequence>
<dbReference type="EMBL" id="LDOU01000006">
    <property type="protein sequence ID" value="KLV10606.1"/>
    <property type="molecule type" value="Genomic_DNA"/>
</dbReference>
<name>A0A0J1HG41_9GAMM</name>
<dbReference type="InterPro" id="IPR008407">
    <property type="entry name" value="Brnchd-chn_aa_trnsp_AzlD"/>
</dbReference>
<accession>A0A0J1HG41</accession>
<evidence type="ECO:0000313" key="2">
    <source>
        <dbReference type="EMBL" id="KLV10606.1"/>
    </source>
</evidence>
<keyword evidence="1" id="KW-0472">Membrane</keyword>
<feature type="transmembrane region" description="Helical" evidence="1">
    <location>
        <begin position="37"/>
        <end position="54"/>
    </location>
</feature>
<dbReference type="STRING" id="320778.ABT57_08810"/>
<feature type="transmembrane region" description="Helical" evidence="1">
    <location>
        <begin position="61"/>
        <end position="80"/>
    </location>
</feature>
<feature type="transmembrane region" description="Helical" evidence="1">
    <location>
        <begin position="86"/>
        <end position="105"/>
    </location>
</feature>
<dbReference type="RefSeq" id="WP_047884771.1">
    <property type="nucleotide sequence ID" value="NZ_CP071326.1"/>
</dbReference>
<dbReference type="OrthoDB" id="4257348at2"/>
<proteinExistence type="predicted"/>
<dbReference type="Proteomes" id="UP000035909">
    <property type="component" value="Unassembled WGS sequence"/>
</dbReference>
<dbReference type="AlphaFoldDB" id="A0A0J1HG41"/>
<reference evidence="2 3" key="1">
    <citation type="submission" date="2015-05" db="EMBL/GenBank/DDBJ databases">
        <title>Photobacterium galathea sp. nov.</title>
        <authorList>
            <person name="Machado H."/>
            <person name="Gram L."/>
        </authorList>
    </citation>
    <scope>NUCLEOTIDE SEQUENCE [LARGE SCALE GENOMIC DNA]</scope>
    <source>
        <strain evidence="2 3">DSM 22954</strain>
    </source>
</reference>
<organism evidence="2 3">
    <name type="scientific">Photobacterium ganghwense</name>
    <dbReference type="NCBI Taxonomy" id="320778"/>
    <lineage>
        <taxon>Bacteria</taxon>
        <taxon>Pseudomonadati</taxon>
        <taxon>Pseudomonadota</taxon>
        <taxon>Gammaproteobacteria</taxon>
        <taxon>Vibrionales</taxon>
        <taxon>Vibrionaceae</taxon>
        <taxon>Photobacterium</taxon>
    </lineage>
</organism>
<dbReference type="PATRIC" id="fig|320778.3.peg.1915"/>
<gene>
    <name evidence="2" type="ORF">ABT57_08810</name>
</gene>
<protein>
    <submittedName>
        <fullName evidence="2">Branched-chain amino acid ABC transporter</fullName>
    </submittedName>
</protein>
<keyword evidence="1" id="KW-1133">Transmembrane helix</keyword>
<keyword evidence="3" id="KW-1185">Reference proteome</keyword>
<dbReference type="Pfam" id="PF05437">
    <property type="entry name" value="AzlD"/>
    <property type="match status" value="1"/>
</dbReference>
<comment type="caution">
    <text evidence="2">The sequence shown here is derived from an EMBL/GenBank/DDBJ whole genome shotgun (WGS) entry which is preliminary data.</text>
</comment>
<evidence type="ECO:0000313" key="3">
    <source>
        <dbReference type="Proteomes" id="UP000035909"/>
    </source>
</evidence>